<dbReference type="GO" id="GO:0016020">
    <property type="term" value="C:membrane"/>
    <property type="evidence" value="ECO:0007669"/>
    <property type="project" value="InterPro"/>
</dbReference>
<evidence type="ECO:0000256" key="1">
    <source>
        <dbReference type="ARBA" id="ARBA00007362"/>
    </source>
</evidence>
<gene>
    <name evidence="4" type="ORF">NIES23_10190</name>
</gene>
<accession>A0A1Z4KGZ2</accession>
<dbReference type="Pfam" id="PF00892">
    <property type="entry name" value="EamA"/>
    <property type="match status" value="1"/>
</dbReference>
<dbReference type="Gene3D" id="1.10.3730.20">
    <property type="match status" value="1"/>
</dbReference>
<dbReference type="InterPro" id="IPR000620">
    <property type="entry name" value="EamA_dom"/>
</dbReference>
<sequence>MLLHETNAILFALLSAFFAALTTIFGKIGVEAINPNLATAIRTVVILFMVWGWVFAKGQLDTLLIISPKTLLFLVFSGLSTGLSWLFYFRALQVGKASLVAPLDKSSLVLVIIFSALFLKESLTPQIMIGTGLILAGTLVLIR</sequence>
<dbReference type="SUPFAM" id="SSF103481">
    <property type="entry name" value="Multidrug resistance efflux transporter EmrE"/>
    <property type="match status" value="1"/>
</dbReference>
<feature type="domain" description="EamA" evidence="3">
    <location>
        <begin position="8"/>
        <end position="142"/>
    </location>
</feature>
<evidence type="ECO:0000313" key="4">
    <source>
        <dbReference type="EMBL" id="BAY68235.1"/>
    </source>
</evidence>
<feature type="transmembrane region" description="Helical" evidence="2">
    <location>
        <begin position="125"/>
        <end position="142"/>
    </location>
</feature>
<dbReference type="Proteomes" id="UP000217507">
    <property type="component" value="Chromosome"/>
</dbReference>
<evidence type="ECO:0000256" key="2">
    <source>
        <dbReference type="SAM" id="Phobius"/>
    </source>
</evidence>
<feature type="transmembrane region" description="Helical" evidence="2">
    <location>
        <begin position="6"/>
        <end position="25"/>
    </location>
</feature>
<feature type="transmembrane region" description="Helical" evidence="2">
    <location>
        <begin position="99"/>
        <end position="119"/>
    </location>
</feature>
<feature type="transmembrane region" description="Helical" evidence="2">
    <location>
        <begin position="37"/>
        <end position="56"/>
    </location>
</feature>
<dbReference type="PANTHER" id="PTHR22911">
    <property type="entry name" value="ACYL-MALONYL CONDENSING ENZYME-RELATED"/>
    <property type="match status" value="1"/>
</dbReference>
<name>A0A1Z4KGZ2_ANAVA</name>
<evidence type="ECO:0000259" key="3">
    <source>
        <dbReference type="Pfam" id="PF00892"/>
    </source>
</evidence>
<dbReference type="EMBL" id="AP018216">
    <property type="protein sequence ID" value="BAY68235.1"/>
    <property type="molecule type" value="Genomic_DNA"/>
</dbReference>
<keyword evidence="2" id="KW-0472">Membrane</keyword>
<keyword evidence="2" id="KW-1133">Transmembrane helix</keyword>
<organism evidence="4 5">
    <name type="scientific">Trichormus variabilis NIES-23</name>
    <dbReference type="NCBI Taxonomy" id="1973479"/>
    <lineage>
        <taxon>Bacteria</taxon>
        <taxon>Bacillati</taxon>
        <taxon>Cyanobacteriota</taxon>
        <taxon>Cyanophyceae</taxon>
        <taxon>Nostocales</taxon>
        <taxon>Nostocaceae</taxon>
        <taxon>Trichormus</taxon>
    </lineage>
</organism>
<reference evidence="4 5" key="1">
    <citation type="submission" date="2017-06" db="EMBL/GenBank/DDBJ databases">
        <title>Genome sequencing of cyanobaciteial culture collection at National Institute for Environmental Studies (NIES).</title>
        <authorList>
            <person name="Hirose Y."/>
            <person name="Shimura Y."/>
            <person name="Fujisawa T."/>
            <person name="Nakamura Y."/>
            <person name="Kawachi M."/>
        </authorList>
    </citation>
    <scope>NUCLEOTIDE SEQUENCE [LARGE SCALE GENOMIC DNA]</scope>
    <source>
        <strain evidence="4 5">NIES-23</strain>
    </source>
</reference>
<dbReference type="AlphaFoldDB" id="A0A1Z4KGZ2"/>
<dbReference type="PANTHER" id="PTHR22911:SF137">
    <property type="entry name" value="SOLUTE CARRIER FAMILY 35 MEMBER G2-RELATED"/>
    <property type="match status" value="1"/>
</dbReference>
<evidence type="ECO:0000313" key="5">
    <source>
        <dbReference type="Proteomes" id="UP000217507"/>
    </source>
</evidence>
<feature type="transmembrane region" description="Helical" evidence="2">
    <location>
        <begin position="62"/>
        <end position="87"/>
    </location>
</feature>
<protein>
    <recommendedName>
        <fullName evidence="3">EamA domain-containing protein</fullName>
    </recommendedName>
</protein>
<comment type="similarity">
    <text evidence="1">Belongs to the EamA transporter family.</text>
</comment>
<dbReference type="InterPro" id="IPR037185">
    <property type="entry name" value="EmrE-like"/>
</dbReference>
<proteinExistence type="inferred from homology"/>
<keyword evidence="2" id="KW-0812">Transmembrane</keyword>